<organism evidence="1 2">
    <name type="scientific">Nephila pilipes</name>
    <name type="common">Giant wood spider</name>
    <name type="synonym">Nephila maculata</name>
    <dbReference type="NCBI Taxonomy" id="299642"/>
    <lineage>
        <taxon>Eukaryota</taxon>
        <taxon>Metazoa</taxon>
        <taxon>Ecdysozoa</taxon>
        <taxon>Arthropoda</taxon>
        <taxon>Chelicerata</taxon>
        <taxon>Arachnida</taxon>
        <taxon>Araneae</taxon>
        <taxon>Araneomorphae</taxon>
        <taxon>Entelegynae</taxon>
        <taxon>Araneoidea</taxon>
        <taxon>Nephilidae</taxon>
        <taxon>Nephila</taxon>
    </lineage>
</organism>
<dbReference type="OrthoDB" id="8194935at2759"/>
<proteinExistence type="predicted"/>
<accession>A0A8X6U0N5</accession>
<keyword evidence="2" id="KW-1185">Reference proteome</keyword>
<name>A0A8X6U0N5_NEPPI</name>
<sequence length="124" mass="13877">MRAILDSGPSFITTEAANALGLQKERVIIPISVLNDFSFNIKSQIAFQLSNSDNDFNRNIELLVVPKITDFMSLISLNVSSLRISKGINLADPEFCKLKMIDILLGAELFFLLLMIDKLRSEDN</sequence>
<dbReference type="AlphaFoldDB" id="A0A8X6U0N5"/>
<protein>
    <submittedName>
        <fullName evidence="1">DUF1758 domain-containing protein</fullName>
    </submittedName>
</protein>
<evidence type="ECO:0000313" key="1">
    <source>
        <dbReference type="EMBL" id="GFT69743.1"/>
    </source>
</evidence>
<reference evidence="1" key="1">
    <citation type="submission" date="2020-08" db="EMBL/GenBank/DDBJ databases">
        <title>Multicomponent nature underlies the extraordinary mechanical properties of spider dragline silk.</title>
        <authorList>
            <person name="Kono N."/>
            <person name="Nakamura H."/>
            <person name="Mori M."/>
            <person name="Yoshida Y."/>
            <person name="Ohtoshi R."/>
            <person name="Malay A.D."/>
            <person name="Moran D.A.P."/>
            <person name="Tomita M."/>
            <person name="Numata K."/>
            <person name="Arakawa K."/>
        </authorList>
    </citation>
    <scope>NUCLEOTIDE SEQUENCE</scope>
</reference>
<evidence type="ECO:0000313" key="2">
    <source>
        <dbReference type="Proteomes" id="UP000887013"/>
    </source>
</evidence>
<gene>
    <name evidence="1" type="primary">X975_22117</name>
    <name evidence="1" type="ORF">NPIL_310811</name>
</gene>
<dbReference type="EMBL" id="BMAW01116223">
    <property type="protein sequence ID" value="GFT69743.1"/>
    <property type="molecule type" value="Genomic_DNA"/>
</dbReference>
<dbReference type="Proteomes" id="UP000887013">
    <property type="component" value="Unassembled WGS sequence"/>
</dbReference>
<comment type="caution">
    <text evidence="1">The sequence shown here is derived from an EMBL/GenBank/DDBJ whole genome shotgun (WGS) entry which is preliminary data.</text>
</comment>